<gene>
    <name evidence="1" type="ORF">ACFO4R_10290</name>
</gene>
<dbReference type="InterPro" id="IPR038559">
    <property type="entry name" value="XkdN-like_sf"/>
</dbReference>
<name>A0ABV9QMM6_9FIRM</name>
<dbReference type="RefSeq" id="WP_379789024.1">
    <property type="nucleotide sequence ID" value="NZ_JBHSHL010000051.1"/>
</dbReference>
<evidence type="ECO:0000313" key="1">
    <source>
        <dbReference type="EMBL" id="MFC4805459.1"/>
    </source>
</evidence>
<dbReference type="InterPro" id="IPR014986">
    <property type="entry name" value="XkdN-like"/>
</dbReference>
<sequence>MNEELMTAAVEDTQQELPALTLEDFLAANQVNEDMTMDVVISNRLKDFTFTIELFNKKQHENYLNASIIRNGSGKIIKQNLKLFNELVVINHCRYPNFKAVDFLNKLGASTPQEALYKTLKVGEIDLLANKIMEFNGYDEEYSKLYHDAKN</sequence>
<comment type="caution">
    <text evidence="1">The sequence shown here is derived from an EMBL/GenBank/DDBJ whole genome shotgun (WGS) entry which is preliminary data.</text>
</comment>
<proteinExistence type="predicted"/>
<reference evidence="2" key="1">
    <citation type="journal article" date="2019" name="Int. J. Syst. Evol. Microbiol.">
        <title>The Global Catalogue of Microorganisms (GCM) 10K type strain sequencing project: providing services to taxonomists for standard genome sequencing and annotation.</title>
        <authorList>
            <consortium name="The Broad Institute Genomics Platform"/>
            <consortium name="The Broad Institute Genome Sequencing Center for Infectious Disease"/>
            <person name="Wu L."/>
            <person name="Ma J."/>
        </authorList>
    </citation>
    <scope>NUCLEOTIDE SEQUENCE [LARGE SCALE GENOMIC DNA]</scope>
    <source>
        <strain evidence="2">CCUG 46385</strain>
    </source>
</reference>
<evidence type="ECO:0000313" key="2">
    <source>
        <dbReference type="Proteomes" id="UP001595916"/>
    </source>
</evidence>
<dbReference type="Gene3D" id="3.30.2220.30">
    <property type="match status" value="1"/>
</dbReference>
<organism evidence="1 2">
    <name type="scientific">Filifactor villosus</name>
    <dbReference type="NCBI Taxonomy" id="29374"/>
    <lineage>
        <taxon>Bacteria</taxon>
        <taxon>Bacillati</taxon>
        <taxon>Bacillota</taxon>
        <taxon>Clostridia</taxon>
        <taxon>Peptostreptococcales</taxon>
        <taxon>Filifactoraceae</taxon>
        <taxon>Filifactor</taxon>
    </lineage>
</organism>
<dbReference type="EMBL" id="JBHSHL010000051">
    <property type="protein sequence ID" value="MFC4805459.1"/>
    <property type="molecule type" value="Genomic_DNA"/>
</dbReference>
<keyword evidence="2" id="KW-1185">Reference proteome</keyword>
<dbReference type="Pfam" id="PF08890">
    <property type="entry name" value="Phage_TAC_5"/>
    <property type="match status" value="1"/>
</dbReference>
<accession>A0ABV9QMM6</accession>
<dbReference type="Proteomes" id="UP001595916">
    <property type="component" value="Unassembled WGS sequence"/>
</dbReference>
<protein>
    <submittedName>
        <fullName evidence="1">Phage portal protein</fullName>
    </submittedName>
</protein>